<keyword evidence="2" id="KW-1185">Reference proteome</keyword>
<evidence type="ECO:0000313" key="1">
    <source>
        <dbReference type="EMBL" id="TDU62545.1"/>
    </source>
</evidence>
<gene>
    <name evidence="1" type="ORF">EI77_04646</name>
</gene>
<evidence type="ECO:0000313" key="2">
    <source>
        <dbReference type="Proteomes" id="UP000295662"/>
    </source>
</evidence>
<proteinExistence type="predicted"/>
<accession>A0A4R7RIC0</accession>
<reference evidence="1 2" key="1">
    <citation type="submission" date="2019-03" db="EMBL/GenBank/DDBJ databases">
        <title>Genomic Encyclopedia of Archaeal and Bacterial Type Strains, Phase II (KMG-II): from individual species to whole genera.</title>
        <authorList>
            <person name="Goeker M."/>
        </authorList>
    </citation>
    <scope>NUCLEOTIDE SEQUENCE [LARGE SCALE GENOMIC DNA]</scope>
    <source>
        <strain evidence="1 2">ATCC 25309</strain>
    </source>
</reference>
<dbReference type="AlphaFoldDB" id="A0A4R7RIC0"/>
<comment type="caution">
    <text evidence="1">The sequence shown here is derived from an EMBL/GenBank/DDBJ whole genome shotgun (WGS) entry which is preliminary data.</text>
</comment>
<sequence length="101" mass="11166">MIIQLINNGQAVLSAKTGHIPRHNTDEHLLVTYEGDLSLVLKIRKAAPARVIISDFSIAAEDYGLDLAGDYEQYIIRKGIILPDKPSQEYLDGLGDDAIIY</sequence>
<dbReference type="RefSeq" id="WP_133797590.1">
    <property type="nucleotide sequence ID" value="NZ_SOCA01000019.1"/>
</dbReference>
<dbReference type="Proteomes" id="UP000295662">
    <property type="component" value="Unassembled WGS sequence"/>
</dbReference>
<name>A0A4R7RIC0_9BACT</name>
<organism evidence="1 2">
    <name type="scientific">Prosthecobacter fusiformis</name>
    <dbReference type="NCBI Taxonomy" id="48464"/>
    <lineage>
        <taxon>Bacteria</taxon>
        <taxon>Pseudomonadati</taxon>
        <taxon>Verrucomicrobiota</taxon>
        <taxon>Verrucomicrobiia</taxon>
        <taxon>Verrucomicrobiales</taxon>
        <taxon>Verrucomicrobiaceae</taxon>
        <taxon>Prosthecobacter</taxon>
    </lineage>
</organism>
<dbReference type="EMBL" id="SOCA01000019">
    <property type="protein sequence ID" value="TDU62545.1"/>
    <property type="molecule type" value="Genomic_DNA"/>
</dbReference>
<protein>
    <submittedName>
        <fullName evidence="1">Uncharacterized protein</fullName>
    </submittedName>
</protein>